<comment type="caution">
    <text evidence="1">The sequence shown here is derived from an EMBL/GenBank/DDBJ whole genome shotgun (WGS) entry which is preliminary data.</text>
</comment>
<dbReference type="EMBL" id="VSSQ01040246">
    <property type="protein sequence ID" value="MPM93442.1"/>
    <property type="molecule type" value="Genomic_DNA"/>
</dbReference>
<proteinExistence type="predicted"/>
<reference evidence="1" key="1">
    <citation type="submission" date="2019-08" db="EMBL/GenBank/DDBJ databases">
        <authorList>
            <person name="Kucharzyk K."/>
            <person name="Murdoch R.W."/>
            <person name="Higgins S."/>
            <person name="Loffler F."/>
        </authorList>
    </citation>
    <scope>NUCLEOTIDE SEQUENCE</scope>
</reference>
<dbReference type="AlphaFoldDB" id="A0A645DYM8"/>
<protein>
    <submittedName>
        <fullName evidence="1">Uncharacterized protein</fullName>
    </submittedName>
</protein>
<evidence type="ECO:0000313" key="1">
    <source>
        <dbReference type="EMBL" id="MPM93442.1"/>
    </source>
</evidence>
<sequence length="75" mass="8496">MAVKKICEIFSGKQYIEDFGWAVTYGIAYKRMQTVLAMVEDISSNYEFVSNLADKILNGDVADIHFKDVIEDALI</sequence>
<dbReference type="Pfam" id="PF20124">
    <property type="entry name" value="DUF6514"/>
    <property type="match status" value="1"/>
</dbReference>
<dbReference type="InterPro" id="IPR017016">
    <property type="entry name" value="UCP033595"/>
</dbReference>
<accession>A0A645DYM8</accession>
<name>A0A645DYM8_9ZZZZ</name>
<gene>
    <name evidence="1" type="ORF">SDC9_140579</name>
</gene>
<organism evidence="1">
    <name type="scientific">bioreactor metagenome</name>
    <dbReference type="NCBI Taxonomy" id="1076179"/>
    <lineage>
        <taxon>unclassified sequences</taxon>
        <taxon>metagenomes</taxon>
        <taxon>ecological metagenomes</taxon>
    </lineage>
</organism>